<accession>A0AAF3EXB8</accession>
<dbReference type="GO" id="GO:0042048">
    <property type="term" value="P:olfactory behavior"/>
    <property type="evidence" value="ECO:0007669"/>
    <property type="project" value="TreeGrafter"/>
</dbReference>
<protein>
    <submittedName>
        <fullName evidence="3">Uncharacterized protein</fullName>
    </submittedName>
</protein>
<dbReference type="InterPro" id="IPR010558">
    <property type="entry name" value="Ly-6-related"/>
</dbReference>
<dbReference type="GO" id="GO:0043025">
    <property type="term" value="C:neuronal cell body"/>
    <property type="evidence" value="ECO:0007669"/>
    <property type="project" value="TreeGrafter"/>
</dbReference>
<sequence length="207" mass="22675">MPREESLCLGDDEAAMHISLFIGSLIFLLILCDQERVDAGYVHIAHGAKHKCFSCMSRYYGATWHFAGYSKIYLEPLTFTDDCGEPLARGADVPVQHCDETSNCITMVEDLKIGVGAKAFIRGCYNSIFVFGFNRTGIAGKMASKQGCFNANLSQVINGGRPFDSQIKICSCAGELCNGEPLNSVSSQISIISSMLLFFIFSVFLFT</sequence>
<keyword evidence="1" id="KW-0472">Membrane</keyword>
<dbReference type="AlphaFoldDB" id="A0AAF3EXB8"/>
<dbReference type="Pfam" id="PF06579">
    <property type="entry name" value="Ly-6_related"/>
    <property type="match status" value="1"/>
</dbReference>
<evidence type="ECO:0000313" key="3">
    <source>
        <dbReference type="WBParaSite" id="MBELARI_LOCUS18854"/>
    </source>
</evidence>
<dbReference type="WBParaSite" id="MBELARI_LOCUS18854">
    <property type="protein sequence ID" value="MBELARI_LOCUS18854"/>
    <property type="gene ID" value="MBELARI_LOCUS18854"/>
</dbReference>
<keyword evidence="1" id="KW-1133">Transmembrane helix</keyword>
<dbReference type="PANTHER" id="PTHR34722:SF2">
    <property type="entry name" value="HOMOLOG OF ODR-2 (TWO)"/>
    <property type="match status" value="1"/>
</dbReference>
<keyword evidence="2" id="KW-1185">Reference proteome</keyword>
<proteinExistence type="predicted"/>
<reference evidence="3" key="1">
    <citation type="submission" date="2024-02" db="UniProtKB">
        <authorList>
            <consortium name="WormBaseParasite"/>
        </authorList>
    </citation>
    <scope>IDENTIFICATION</scope>
</reference>
<evidence type="ECO:0000313" key="2">
    <source>
        <dbReference type="Proteomes" id="UP000887575"/>
    </source>
</evidence>
<organism evidence="2 3">
    <name type="scientific">Mesorhabditis belari</name>
    <dbReference type="NCBI Taxonomy" id="2138241"/>
    <lineage>
        <taxon>Eukaryota</taxon>
        <taxon>Metazoa</taxon>
        <taxon>Ecdysozoa</taxon>
        <taxon>Nematoda</taxon>
        <taxon>Chromadorea</taxon>
        <taxon>Rhabditida</taxon>
        <taxon>Rhabditina</taxon>
        <taxon>Rhabditomorpha</taxon>
        <taxon>Rhabditoidea</taxon>
        <taxon>Rhabditidae</taxon>
        <taxon>Mesorhabditinae</taxon>
        <taxon>Mesorhabditis</taxon>
    </lineage>
</organism>
<evidence type="ECO:0000256" key="1">
    <source>
        <dbReference type="SAM" id="Phobius"/>
    </source>
</evidence>
<dbReference type="PANTHER" id="PTHR34722">
    <property type="entry name" value="HOMOLOG OF ODR-2 (TWO)-RELATED"/>
    <property type="match status" value="1"/>
</dbReference>
<dbReference type="GO" id="GO:0030424">
    <property type="term" value="C:axon"/>
    <property type="evidence" value="ECO:0007669"/>
    <property type="project" value="TreeGrafter"/>
</dbReference>
<keyword evidence="1" id="KW-0812">Transmembrane</keyword>
<feature type="transmembrane region" description="Helical" evidence="1">
    <location>
        <begin position="14"/>
        <end position="32"/>
    </location>
</feature>
<name>A0AAF3EXB8_9BILA</name>
<feature type="transmembrane region" description="Helical" evidence="1">
    <location>
        <begin position="189"/>
        <end position="206"/>
    </location>
</feature>
<dbReference type="GO" id="GO:1990834">
    <property type="term" value="P:response to odorant"/>
    <property type="evidence" value="ECO:0007669"/>
    <property type="project" value="TreeGrafter"/>
</dbReference>
<dbReference type="Proteomes" id="UP000887575">
    <property type="component" value="Unassembled WGS sequence"/>
</dbReference>